<reference evidence="1" key="1">
    <citation type="submission" date="2023-07" db="EMBL/GenBank/DDBJ databases">
        <title>Black Yeasts Isolated from many extreme environments.</title>
        <authorList>
            <person name="Coleine C."/>
            <person name="Stajich J.E."/>
            <person name="Selbmann L."/>
        </authorList>
    </citation>
    <scope>NUCLEOTIDE SEQUENCE</scope>
    <source>
        <strain evidence="1">CCFEE 5714</strain>
    </source>
</reference>
<gene>
    <name evidence="1" type="ORF">LTR37_012306</name>
</gene>
<sequence>MIDASDISYDNLWASKRALAEGCSKRAAEESYGTILGATLSAMFPERIRRAVLDGVSDSHDYMAGGWSTNLRDTDLLFAKLAEYCFEAGRDSCAVYDEDGPAFIAANIQSTIAKFKHNPIPVPGNATHGPQIVTLNDLKLFFRDIVYMPLLELPRTAQILHELSQGFGTTLSAWKRDRIPQRGQPLSKRCLEDGPYSPSCFSGAHTWDVTYGIACSDGLSRLNQTKEQYREYANKIMAQSRLIGAAWASIQLPCTAWHARPHWRYDGNFHNETAHPILFAGNTFDPVTPLYNAFVMARGFEGAGVLQQNSEGHCTYASPSMCTGRALREYFQSGRLPGSKGGLEDWDGYGALCEPGRLPFDGYEKGTTPELPKGETDKKLWEALVSLNQVWP</sequence>
<accession>A0ACC3N0A9</accession>
<evidence type="ECO:0000313" key="1">
    <source>
        <dbReference type="EMBL" id="KAK3707137.1"/>
    </source>
</evidence>
<comment type="caution">
    <text evidence="1">The sequence shown here is derived from an EMBL/GenBank/DDBJ whole genome shotgun (WGS) entry which is preliminary data.</text>
</comment>
<keyword evidence="2" id="KW-1185">Reference proteome</keyword>
<name>A0ACC3N0A9_9PEZI</name>
<dbReference type="Proteomes" id="UP001281147">
    <property type="component" value="Unassembled WGS sequence"/>
</dbReference>
<organism evidence="1 2">
    <name type="scientific">Vermiconidia calcicola</name>
    <dbReference type="NCBI Taxonomy" id="1690605"/>
    <lineage>
        <taxon>Eukaryota</taxon>
        <taxon>Fungi</taxon>
        <taxon>Dikarya</taxon>
        <taxon>Ascomycota</taxon>
        <taxon>Pezizomycotina</taxon>
        <taxon>Dothideomycetes</taxon>
        <taxon>Dothideomycetidae</taxon>
        <taxon>Mycosphaerellales</taxon>
        <taxon>Extremaceae</taxon>
        <taxon>Vermiconidia</taxon>
    </lineage>
</organism>
<proteinExistence type="predicted"/>
<dbReference type="EMBL" id="JAUTXU010000113">
    <property type="protein sequence ID" value="KAK3707137.1"/>
    <property type="molecule type" value="Genomic_DNA"/>
</dbReference>
<protein>
    <submittedName>
        <fullName evidence="1">Uncharacterized protein</fullName>
    </submittedName>
</protein>
<evidence type="ECO:0000313" key="2">
    <source>
        <dbReference type="Proteomes" id="UP001281147"/>
    </source>
</evidence>